<dbReference type="InterPro" id="IPR018247">
    <property type="entry name" value="EF_Hand_1_Ca_BS"/>
</dbReference>
<dbReference type="NCBIfam" id="TIGR02595">
    <property type="entry name" value="PEP_CTERM"/>
    <property type="match status" value="1"/>
</dbReference>
<protein>
    <recommendedName>
        <fullName evidence="4">Autotransporter-associated beta strand repeat protein</fullName>
    </recommendedName>
</protein>
<dbReference type="RefSeq" id="WP_197529834.1">
    <property type="nucleotide sequence ID" value="NZ_CP036349.1"/>
</dbReference>
<dbReference type="PROSITE" id="PS00018">
    <property type="entry name" value="EF_HAND_1"/>
    <property type="match status" value="1"/>
</dbReference>
<dbReference type="Proteomes" id="UP000316426">
    <property type="component" value="Chromosome"/>
</dbReference>
<evidence type="ECO:0000256" key="1">
    <source>
        <dbReference type="SAM" id="SignalP"/>
    </source>
</evidence>
<proteinExistence type="predicted"/>
<dbReference type="EMBL" id="CP036349">
    <property type="protein sequence ID" value="QDV73511.1"/>
    <property type="molecule type" value="Genomic_DNA"/>
</dbReference>
<evidence type="ECO:0000313" key="2">
    <source>
        <dbReference type="EMBL" id="QDV73511.1"/>
    </source>
</evidence>
<reference evidence="2 3" key="1">
    <citation type="submission" date="2019-02" db="EMBL/GenBank/DDBJ databases">
        <title>Deep-cultivation of Planctomycetes and their phenomic and genomic characterization uncovers novel biology.</title>
        <authorList>
            <person name="Wiegand S."/>
            <person name="Jogler M."/>
            <person name="Boedeker C."/>
            <person name="Pinto D."/>
            <person name="Vollmers J."/>
            <person name="Rivas-Marin E."/>
            <person name="Kohn T."/>
            <person name="Peeters S.H."/>
            <person name="Heuer A."/>
            <person name="Rast P."/>
            <person name="Oberbeckmann S."/>
            <person name="Bunk B."/>
            <person name="Jeske O."/>
            <person name="Meyerdierks A."/>
            <person name="Storesund J.E."/>
            <person name="Kallscheuer N."/>
            <person name="Luecker S."/>
            <person name="Lage O.M."/>
            <person name="Pohl T."/>
            <person name="Merkel B.J."/>
            <person name="Hornburger P."/>
            <person name="Mueller R.-W."/>
            <person name="Bruemmer F."/>
            <person name="Labrenz M."/>
            <person name="Spormann A.M."/>
            <person name="Op den Camp H."/>
            <person name="Overmann J."/>
            <person name="Amann R."/>
            <person name="Jetten M.S.M."/>
            <person name="Mascher T."/>
            <person name="Medema M.H."/>
            <person name="Devos D.P."/>
            <person name="Kaster A.-K."/>
            <person name="Ovreas L."/>
            <person name="Rohde M."/>
            <person name="Galperin M.Y."/>
            <person name="Jogler C."/>
        </authorList>
    </citation>
    <scope>NUCLEOTIDE SEQUENCE [LARGE SCALE GENOMIC DNA]</scope>
    <source>
        <strain evidence="2 3">Spa11</strain>
    </source>
</reference>
<organism evidence="2 3">
    <name type="scientific">Botrimarina mediterranea</name>
    <dbReference type="NCBI Taxonomy" id="2528022"/>
    <lineage>
        <taxon>Bacteria</taxon>
        <taxon>Pseudomonadati</taxon>
        <taxon>Planctomycetota</taxon>
        <taxon>Planctomycetia</taxon>
        <taxon>Pirellulales</taxon>
        <taxon>Lacipirellulaceae</taxon>
        <taxon>Botrimarina</taxon>
    </lineage>
</organism>
<evidence type="ECO:0008006" key="4">
    <source>
        <dbReference type="Google" id="ProtNLM"/>
    </source>
</evidence>
<feature type="signal peptide" evidence="1">
    <location>
        <begin position="1"/>
        <end position="41"/>
    </location>
</feature>
<keyword evidence="3" id="KW-1185">Reference proteome</keyword>
<name>A0A518K6T5_9BACT</name>
<dbReference type="InterPro" id="IPR013424">
    <property type="entry name" value="Ice-binding_C"/>
</dbReference>
<keyword evidence="1" id="KW-0732">Signal</keyword>
<dbReference type="KEGG" id="bmei:Spa11_17090"/>
<accession>A0A518K6T5</accession>
<dbReference type="AlphaFoldDB" id="A0A518K6T5"/>
<evidence type="ECO:0000313" key="3">
    <source>
        <dbReference type="Proteomes" id="UP000316426"/>
    </source>
</evidence>
<sequence precursor="true">MPLPRQRRQARPRRQSKTLTTLVCRFGLAALIGGASYSAHAVTLRWDDAGNSASKLWSDNGNWSPDSAVSTNDDIIIGDLANAASDQTIFDINEQIASLSLSSATGVTNSSDSGASAPNTRELIVNGATTLSGAGTNLTLYGRAGDAFDTNTLDLSGGARVTLNSQAGIGTAILEVDSGLFDIGADSSLTGNGRVDLEDASPGGAHVVLRNDGTISAGNIGLVFLSPPARTLQLTATSVDARFDWDGLSGNGVININGNATLDVDVSTGTDGFGGVMNLSTGSTLDMAHTWTLDAGVINVNTAAFGFTLPGSDPNPGPAARLAGAAWTMTGGEINIDDAWDSLQLDSSITATGGVVNNNGTMIFNANATFGSGVDFNMIAGNDSGASLVINAVVNIDTADFNLDGQGLAPNVTTINAGGNLDLDLGAGADEDFDHTINLNGGELDVTTADNTWSVTSGGEINVGGGATSTINGETFSINGDVNVASGASLNVNAVSEYGLSSAVVIDAGGELNHNLTSYNGGSFTGGGVFRKGNATIAADTTWGVATLDLDDGATEVLNNAKLTINATAIDSAGDGVDAAVNVANLGQFEVNLTGGGDVVFEAGSLNYAGDASANTFVTASTTGSALRFDAGSQLNVTGDGSIASRVKLNGGALNNVTLGEGVRLAGGSQVAGDTNEITGGVVNGPGNLVIESGAALRGHGAINAPVDGNGTAQLIATGGQLNVNGGIVDAGTVGTNGAGSVLNVTTPWNTNAIGLVVLEEGTVQGSTVTNDGNGFRGRGAILSRVINNSAIISTTPGTLVVDNNTNDWDGAANTGTLRATQGTLELRDNAAFLYNGTVIADGGTVFANGFELEFDPASQLTFSSGVYRSTHATDIGGTVTVMGGASRMEVAGTVVFETGSNTTLTGDLRLANAATRIQSGAVFSGTGELINDSGSSLGFDDGALVGAQVTNQGFAAIAAGAAGRVDLDDYLQSASGVLQMDINGDALGQFDRLVASGIAQVGGELRVMTGGFGPTLGTTVQLITAAGGVLGTFADVVDGSGNLPAGTQWEAIYNANSVQVVLDLVLPGDFNNDGSVDAADYTVYRDNFGAAVTLPGDPTPGTVTAADHAVWAANYGATAPAPSMAFAMASAVPEPTTAALVVLAAAGLAGARRRD</sequence>
<gene>
    <name evidence="2" type="ORF">Spa11_17090</name>
</gene>
<feature type="chain" id="PRO_5022141321" description="Autotransporter-associated beta strand repeat protein" evidence="1">
    <location>
        <begin position="42"/>
        <end position="1156"/>
    </location>
</feature>